<gene>
    <name evidence="5" type="primary">LOC116305317</name>
</gene>
<dbReference type="InterPro" id="IPR011705">
    <property type="entry name" value="BACK"/>
</dbReference>
<evidence type="ECO:0000313" key="5">
    <source>
        <dbReference type="RefSeq" id="XP_031571065.1"/>
    </source>
</evidence>
<dbReference type="Gene3D" id="3.30.710.10">
    <property type="entry name" value="Potassium Channel Kv1.1, Chain A"/>
    <property type="match status" value="1"/>
</dbReference>
<dbReference type="InParanoid" id="A0A6P8IZ42"/>
<dbReference type="PANTHER" id="PTHR45632">
    <property type="entry name" value="LD33804P"/>
    <property type="match status" value="1"/>
</dbReference>
<keyword evidence="4" id="KW-1185">Reference proteome</keyword>
<dbReference type="InterPro" id="IPR000210">
    <property type="entry name" value="BTB/POZ_dom"/>
</dbReference>
<dbReference type="Pfam" id="PF07707">
    <property type="entry name" value="BACK"/>
    <property type="match status" value="1"/>
</dbReference>
<dbReference type="SMART" id="SM00875">
    <property type="entry name" value="BACK"/>
    <property type="match status" value="1"/>
</dbReference>
<dbReference type="Gene3D" id="1.25.40.420">
    <property type="match status" value="1"/>
</dbReference>
<proteinExistence type="predicted"/>
<dbReference type="Pfam" id="PF00651">
    <property type="entry name" value="BTB"/>
    <property type="match status" value="1"/>
</dbReference>
<evidence type="ECO:0000259" key="3">
    <source>
        <dbReference type="PROSITE" id="PS50097"/>
    </source>
</evidence>
<dbReference type="Pfam" id="PF24681">
    <property type="entry name" value="Kelch_KLHDC2_KLHL20_DRC7"/>
    <property type="match status" value="1"/>
</dbReference>
<sequence>MARKEANFSDQAMKSINDFRKEGFLCDVTLNVRGVPFNAHRNVLAASSPYFKALFTSEMRENQDNTIQINDLNTQIMEDILTYLYSGTVILTESNAIELTVAADYMFLPKLKKMSTEFVSQNLTAANCLGVLSIAEKYAFKDLCEEAQKYTLENFATVSQGEDFEKLSVEQLIAIISCDDLVAKEMEVFEAIVRWTNLQIDDRKKHFDALFSHVRLIFLPRCYILDVVKEENLVKNSESCQSALQKTDEFFQSSSQERQNNKPPFNPRTCQNGVLLLGGWLETNKITNAAQVFVPYLAEFFDLAPMLFPRKNHGVAVHEGVVYVVGGSSMQESAVRSVELYDARSNTWSSVMSLCKESAGLGVVCHGNYIYAIGGHDAVGQHLNVVQRYDPKLNTWEFMEPMRDSRTHLCVVAADAFIYAIGGFSNEVYHPLNTCECYSPETNLWYKKTPMKSRRSGACATYINEKIYVIGGEDVLDMPYIHDACEVYTPETDTWTAIAPMCVARSHAAVAVIKNKLFVFGGVNKGRELHGVEYYDTVKCQWEVFTRLKTAVEGLGCCVITVPGELLRSIL</sequence>
<dbReference type="RefSeq" id="XP_031571065.1">
    <property type="nucleotide sequence ID" value="XM_031715205.1"/>
</dbReference>
<dbReference type="Gene3D" id="2.120.10.80">
    <property type="entry name" value="Kelch-type beta propeller"/>
    <property type="match status" value="1"/>
</dbReference>
<dbReference type="SUPFAM" id="SSF54695">
    <property type="entry name" value="POZ domain"/>
    <property type="match status" value="1"/>
</dbReference>
<dbReference type="SMART" id="SM00612">
    <property type="entry name" value="Kelch"/>
    <property type="match status" value="6"/>
</dbReference>
<dbReference type="InterPro" id="IPR011333">
    <property type="entry name" value="SKP1/BTB/POZ_sf"/>
</dbReference>
<keyword evidence="2" id="KW-0677">Repeat</keyword>
<organism evidence="4 5">
    <name type="scientific">Actinia tenebrosa</name>
    <name type="common">Australian red waratah sea anemone</name>
    <dbReference type="NCBI Taxonomy" id="6105"/>
    <lineage>
        <taxon>Eukaryota</taxon>
        <taxon>Metazoa</taxon>
        <taxon>Cnidaria</taxon>
        <taxon>Anthozoa</taxon>
        <taxon>Hexacorallia</taxon>
        <taxon>Actiniaria</taxon>
        <taxon>Actiniidae</taxon>
        <taxon>Actinia</taxon>
    </lineage>
</organism>
<evidence type="ECO:0000313" key="4">
    <source>
        <dbReference type="Proteomes" id="UP000515163"/>
    </source>
</evidence>
<dbReference type="FunFam" id="1.25.40.420:FF:000001">
    <property type="entry name" value="Kelch-like family member 12"/>
    <property type="match status" value="1"/>
</dbReference>
<dbReference type="InterPro" id="IPR015915">
    <property type="entry name" value="Kelch-typ_b-propeller"/>
</dbReference>
<accession>A0A6P8IZ42</accession>
<dbReference type="GeneID" id="116305317"/>
<dbReference type="PIRSF" id="PIRSF037037">
    <property type="entry name" value="Kelch-like_protein_gigaxonin"/>
    <property type="match status" value="1"/>
</dbReference>
<dbReference type="PANTHER" id="PTHR45632:SF30">
    <property type="entry name" value="BTB DOMAIN-CONTAINING PROTEIN"/>
    <property type="match status" value="1"/>
</dbReference>
<name>A0A6P8IZ42_ACTTE</name>
<evidence type="ECO:0000256" key="2">
    <source>
        <dbReference type="ARBA" id="ARBA00022737"/>
    </source>
</evidence>
<dbReference type="OrthoDB" id="6678352at2759"/>
<reference evidence="5" key="1">
    <citation type="submission" date="2025-08" db="UniProtKB">
        <authorList>
            <consortium name="RefSeq"/>
        </authorList>
    </citation>
    <scope>IDENTIFICATION</scope>
    <source>
        <tissue evidence="5">Tentacle</tissue>
    </source>
</reference>
<keyword evidence="1" id="KW-0880">Kelch repeat</keyword>
<dbReference type="KEGG" id="aten:116305317"/>
<dbReference type="SMART" id="SM00225">
    <property type="entry name" value="BTB"/>
    <property type="match status" value="1"/>
</dbReference>
<dbReference type="Proteomes" id="UP000515163">
    <property type="component" value="Unplaced"/>
</dbReference>
<dbReference type="InterPro" id="IPR017096">
    <property type="entry name" value="BTB-kelch_protein"/>
</dbReference>
<protein>
    <submittedName>
        <fullName evidence="5">Kelch-like protein diablo</fullName>
    </submittedName>
</protein>
<dbReference type="PROSITE" id="PS50097">
    <property type="entry name" value="BTB"/>
    <property type="match status" value="1"/>
</dbReference>
<feature type="domain" description="BTB" evidence="3">
    <location>
        <begin position="26"/>
        <end position="93"/>
    </location>
</feature>
<dbReference type="InterPro" id="IPR006652">
    <property type="entry name" value="Kelch_1"/>
</dbReference>
<dbReference type="FunCoup" id="A0A6P8IZ42">
    <property type="interactions" value="548"/>
</dbReference>
<dbReference type="SUPFAM" id="SSF50965">
    <property type="entry name" value="Galactose oxidase, central domain"/>
    <property type="match status" value="1"/>
</dbReference>
<dbReference type="Pfam" id="PF01344">
    <property type="entry name" value="Kelch_1"/>
    <property type="match status" value="1"/>
</dbReference>
<evidence type="ECO:0000256" key="1">
    <source>
        <dbReference type="ARBA" id="ARBA00022441"/>
    </source>
</evidence>
<dbReference type="AlphaFoldDB" id="A0A6P8IZ42"/>
<dbReference type="InterPro" id="IPR011043">
    <property type="entry name" value="Gal_Oxase/kelch_b-propeller"/>
</dbReference>